<name>A0A1S4AS91_TOBAC</name>
<evidence type="ECO:0000259" key="1">
    <source>
        <dbReference type="Pfam" id="PF07727"/>
    </source>
</evidence>
<accession>A0A1S4AS91</accession>
<protein>
    <submittedName>
        <fullName evidence="2">Uncharacterized mitochondrial protein AtMg00810-like</fullName>
    </submittedName>
</protein>
<dbReference type="OrthoDB" id="1927598at2759"/>
<dbReference type="PANTHER" id="PTHR11439:SF517">
    <property type="entry name" value="CYSTEINE-RICH RLK (RECEPTOR-LIKE PROTEIN KINASE) 8"/>
    <property type="match status" value="1"/>
</dbReference>
<reference evidence="2" key="1">
    <citation type="submission" date="2025-08" db="UniProtKB">
        <authorList>
            <consortium name="RefSeq"/>
        </authorList>
    </citation>
    <scope>IDENTIFICATION</scope>
</reference>
<dbReference type="OMA" id="DETHWMA"/>
<dbReference type="CDD" id="cd09272">
    <property type="entry name" value="RNase_HI_RT_Ty1"/>
    <property type="match status" value="1"/>
</dbReference>
<evidence type="ECO:0000313" key="2">
    <source>
        <dbReference type="RefSeq" id="XP_016479378.1"/>
    </source>
</evidence>
<organism evidence="2">
    <name type="scientific">Nicotiana tabacum</name>
    <name type="common">Common tobacco</name>
    <dbReference type="NCBI Taxonomy" id="4097"/>
    <lineage>
        <taxon>Eukaryota</taxon>
        <taxon>Viridiplantae</taxon>
        <taxon>Streptophyta</taxon>
        <taxon>Embryophyta</taxon>
        <taxon>Tracheophyta</taxon>
        <taxon>Spermatophyta</taxon>
        <taxon>Magnoliopsida</taxon>
        <taxon>eudicotyledons</taxon>
        <taxon>Gunneridae</taxon>
        <taxon>Pentapetalae</taxon>
        <taxon>asterids</taxon>
        <taxon>lamiids</taxon>
        <taxon>Solanales</taxon>
        <taxon>Solanaceae</taxon>
        <taxon>Nicotianoideae</taxon>
        <taxon>Nicotianeae</taxon>
        <taxon>Nicotiana</taxon>
    </lineage>
</organism>
<dbReference type="InterPro" id="IPR013103">
    <property type="entry name" value="RVT_2"/>
</dbReference>
<feature type="domain" description="Reverse transcriptase Ty1/copia-type" evidence="1">
    <location>
        <begin position="3"/>
        <end position="103"/>
    </location>
</feature>
<dbReference type="SUPFAM" id="SSF56672">
    <property type="entry name" value="DNA/RNA polymerases"/>
    <property type="match status" value="1"/>
</dbReference>
<dbReference type="PANTHER" id="PTHR11439">
    <property type="entry name" value="GAG-POL-RELATED RETROTRANSPOSON"/>
    <property type="match status" value="1"/>
</dbReference>
<proteinExistence type="predicted"/>
<dbReference type="KEGG" id="nta:107800668"/>
<dbReference type="PaxDb" id="4097-A0A1S4AS91"/>
<dbReference type="AlphaFoldDB" id="A0A1S4AS91"/>
<dbReference type="InterPro" id="IPR043502">
    <property type="entry name" value="DNA/RNA_pol_sf"/>
</dbReference>
<dbReference type="Pfam" id="PF07727">
    <property type="entry name" value="RVT_2"/>
    <property type="match status" value="1"/>
</dbReference>
<dbReference type="RefSeq" id="XP_016479378.1">
    <property type="nucleotide sequence ID" value="XM_016623892.1"/>
</dbReference>
<sequence length="347" mass="39355">MESFTKCPYEHTLYTKIEDEKLVIVCLYVDDLIYAGNDSALLEKFKQSMMTEFDMSDLGLMHYFLGSEVKQSASGFFISQKKYVQETLERFRLQSCNSVTTPEELGLKLEKNSAGKQIDNTLYKQIVGCLMYATVTRPEIMYSVSLVSRYMEHPKETHLLAAKRIFRYLQGTIDYGILYKKEGKSELIGFTDSDFAGDKEDRKSTPGYVFMLGSGAVSWCSKKQPIVTSSTTEAEFVAATVCATQAIWLKKVLTELHFPQQEPIPIYCDNGSAIKLSKNPVLHGRSKHIDVKFHFLRDLTKDKVIDVVYCRSEDQAADIFTKSLKLATFRKLRKLLGVCKLGEGSCD</sequence>
<gene>
    <name evidence="2" type="primary">LOC107800668</name>
</gene>
<dbReference type="STRING" id="4097.A0A1S4AS91"/>